<dbReference type="Gene3D" id="3.40.640.10">
    <property type="entry name" value="Type I PLP-dependent aspartate aminotransferase-like (Major domain)"/>
    <property type="match status" value="1"/>
</dbReference>
<dbReference type="Ensembl" id="ENSDART00000075708.7">
    <property type="protein sequence ID" value="ENSDARP00000070190.5"/>
    <property type="gene ID" value="ENSDARG00000053644.7"/>
</dbReference>
<dbReference type="InterPro" id="IPR015422">
    <property type="entry name" value="PyrdxlP-dep_Trfase_small"/>
</dbReference>
<dbReference type="GeneID" id="791730"/>
<name>B0UYT6_DANRE</name>
<evidence type="ECO:0000313" key="10">
    <source>
        <dbReference type="Proteomes" id="UP000000437"/>
    </source>
</evidence>
<evidence type="ECO:0000259" key="8">
    <source>
        <dbReference type="Pfam" id="PF00155"/>
    </source>
</evidence>
<dbReference type="FunFam" id="3.90.1150.10:FF:000306">
    <property type="entry name" value="Glutamic-oxaloacetic transaminase 1-like 1"/>
    <property type="match status" value="1"/>
</dbReference>
<dbReference type="InterPro" id="IPR000796">
    <property type="entry name" value="Asp_trans"/>
</dbReference>
<reference evidence="9" key="2">
    <citation type="submission" date="2013-08" db="UniProtKB">
        <authorList>
            <consortium name="Ensembl"/>
        </authorList>
    </citation>
    <scope>IDENTIFICATION</scope>
    <source>
        <strain evidence="9">Tuebingen</strain>
    </source>
</reference>
<proteinExistence type="inferred from homology"/>
<dbReference type="CDD" id="cd00609">
    <property type="entry name" value="AAT_like"/>
    <property type="match status" value="1"/>
</dbReference>
<reference evidence="11" key="7">
    <citation type="submission" date="2025-04" db="UniProtKB">
        <authorList>
            <consortium name="RefSeq"/>
        </authorList>
    </citation>
    <scope>IDENTIFICATION</scope>
    <source>
        <strain evidence="11">Tuebingen</strain>
    </source>
</reference>
<comment type="cofactor">
    <cofactor evidence="1">
        <name>pyridoxal 5'-phosphate</name>
        <dbReference type="ChEBI" id="CHEBI:597326"/>
    </cofactor>
</comment>
<dbReference type="PRINTS" id="PR00799">
    <property type="entry name" value="TRANSAMINASE"/>
</dbReference>
<keyword evidence="5 11" id="KW-0032">Aminotransferase</keyword>
<evidence type="ECO:0000256" key="6">
    <source>
        <dbReference type="ARBA" id="ARBA00022679"/>
    </source>
</evidence>
<dbReference type="GO" id="GO:0005829">
    <property type="term" value="C:cytosol"/>
    <property type="evidence" value="ECO:0000318"/>
    <property type="project" value="GO_Central"/>
</dbReference>
<dbReference type="EC" id="2.6.1.1" evidence="4"/>
<dbReference type="PANTHER" id="PTHR11879">
    <property type="entry name" value="ASPARTATE AMINOTRANSFERASE"/>
    <property type="match status" value="1"/>
</dbReference>
<organism evidence="9">
    <name type="scientific">Danio rerio</name>
    <name type="common">Zebrafish</name>
    <name type="synonym">Brachydanio rerio</name>
    <dbReference type="NCBI Taxonomy" id="7955"/>
    <lineage>
        <taxon>Eukaryota</taxon>
        <taxon>Metazoa</taxon>
        <taxon>Chordata</taxon>
        <taxon>Craniata</taxon>
        <taxon>Vertebrata</taxon>
        <taxon>Euteleostomi</taxon>
        <taxon>Actinopterygii</taxon>
        <taxon>Neopterygii</taxon>
        <taxon>Teleostei</taxon>
        <taxon>Ostariophysi</taxon>
        <taxon>Cypriniformes</taxon>
        <taxon>Danionidae</taxon>
        <taxon>Danioninae</taxon>
        <taxon>Danio</taxon>
    </lineage>
</organism>
<evidence type="ECO:0000256" key="1">
    <source>
        <dbReference type="ARBA" id="ARBA00001933"/>
    </source>
</evidence>
<reference evidence="11" key="6">
    <citation type="journal article" date="2022" name="Int. J. Mol. Sci.">
        <title>Slc38a9 Deficiency Induces Apoptosis and Metabolic Dysregulation and Leads to Premature Death in Zebrafish.</title>
        <authorList>
            <person name="Wu X."/>
            <person name="Chen J."/>
            <person name="Liu C."/>
            <person name="Wang X."/>
            <person name="Zhou H."/>
            <person name="Mai K."/>
            <person name="He G."/>
        </authorList>
    </citation>
    <scope>NUCLEOTIDE SEQUENCE</scope>
    <source>
        <strain evidence="11">Tuebingen</strain>
    </source>
</reference>
<dbReference type="eggNOG" id="KOG1412">
    <property type="taxonomic scope" value="Eukaryota"/>
</dbReference>
<dbReference type="Gene3D" id="3.90.1150.10">
    <property type="entry name" value="Aspartate Aminotransferase, domain 1"/>
    <property type="match status" value="1"/>
</dbReference>
<dbReference type="GO" id="GO:0030170">
    <property type="term" value="F:pyridoxal phosphate binding"/>
    <property type="evidence" value="ECO:0007669"/>
    <property type="project" value="InterPro"/>
</dbReference>
<keyword evidence="7" id="KW-0663">Pyridoxal phosphate</keyword>
<evidence type="ECO:0000256" key="5">
    <source>
        <dbReference type="ARBA" id="ARBA00022576"/>
    </source>
</evidence>
<dbReference type="InterPro" id="IPR015421">
    <property type="entry name" value="PyrdxlP-dep_Trfase_major"/>
</dbReference>
<evidence type="ECO:0000256" key="3">
    <source>
        <dbReference type="ARBA" id="ARBA00011738"/>
    </source>
</evidence>
<dbReference type="AlphaFoldDB" id="B0UYT6"/>
<reference evidence="11" key="4">
    <citation type="journal article" date="2016" name="BMC Genomics">
        <title>Gene evolution and gene expression after whole genome duplication in fish: the PhyloFish database.</title>
        <authorList>
            <person name="Pasquier J."/>
            <person name="Cabau C."/>
            <person name="Nguyen T."/>
            <person name="Jouanno E."/>
            <person name="Severac D."/>
            <person name="Braasch I."/>
            <person name="Journot L."/>
            <person name="Pontarotti P."/>
            <person name="Klopp C."/>
            <person name="Postlethwait J.H."/>
            <person name="Guiguen Y."/>
            <person name="Bobe J."/>
        </authorList>
    </citation>
    <scope>NUCLEOTIDE SEQUENCE</scope>
    <source>
        <strain evidence="11">Tuebingen</strain>
    </source>
</reference>
<accession>A0A8M1NIL9</accession>
<evidence type="ECO:0000256" key="4">
    <source>
        <dbReference type="ARBA" id="ARBA00012753"/>
    </source>
</evidence>
<dbReference type="STRING" id="7955.ENSDARP00000070190"/>
<dbReference type="GO" id="GO:0006532">
    <property type="term" value="P:aspartate biosynthetic process"/>
    <property type="evidence" value="ECO:0000318"/>
    <property type="project" value="GO_Central"/>
</dbReference>
<protein>
    <recommendedName>
        <fullName evidence="4">aspartate transaminase</fullName>
        <ecNumber evidence="4">2.6.1.1</ecNumber>
    </recommendedName>
</protein>
<dbReference type="KEGG" id="dre:791730"/>
<keyword evidence="10" id="KW-1185">Reference proteome</keyword>
<keyword evidence="6" id="KW-0808">Transferase</keyword>
<dbReference type="PaxDb" id="7955-ENSDARP00000070190"/>
<dbReference type="OrthoDB" id="6752799at2759"/>
<reference evidence="11" key="3">
    <citation type="journal article" date="2015" name="Nat. Commun.">
        <title>RFX transcription factors are essential for hearing in mice.</title>
        <authorList>
            <person name="Elkon R."/>
            <person name="Milon B."/>
            <person name="Morrison L."/>
            <person name="Shah M."/>
            <person name="Vijayakumar S."/>
            <person name="Racherla M."/>
            <person name="Leitch C.C."/>
            <person name="Silipino L."/>
            <person name="Hadi S."/>
            <person name="Weiss-Gayet M."/>
            <person name="Barras E."/>
            <person name="Schmid C.D."/>
            <person name="Ait-Lounis A."/>
            <person name="Barnes A."/>
            <person name="Song Y."/>
            <person name="Eisenman D.J."/>
            <person name="Eliyahu E."/>
            <person name="Frolenkov G.I."/>
            <person name="Strome S.E."/>
            <person name="Durand B."/>
            <person name="Zaghloul N.A."/>
            <person name="Jones S.M."/>
            <person name="Reith W."/>
            <person name="Hertzano R."/>
        </authorList>
    </citation>
    <scope>NUCLEOTIDE SEQUENCE</scope>
    <source>
        <strain evidence="11">Tuebingen</strain>
    </source>
</reference>
<gene>
    <name evidence="9 11 12" type="primary">got1l1</name>
    <name evidence="11" type="synonym">got1</name>
    <name evidence="11" type="synonym">wu:fj01g02</name>
    <name evidence="11" type="synonym">zgc:152691</name>
</gene>
<dbReference type="SMR" id="B0UYT6"/>
<dbReference type="PhylomeDB" id="B0UYT6"/>
<evidence type="ECO:0000256" key="2">
    <source>
        <dbReference type="ARBA" id="ARBA00007441"/>
    </source>
</evidence>
<comment type="subunit">
    <text evidence="3">Homodimer.</text>
</comment>
<evidence type="ECO:0000313" key="12">
    <source>
        <dbReference type="ZFIN" id="ZDB-GENE-060929-556"/>
    </source>
</evidence>
<evidence type="ECO:0000256" key="7">
    <source>
        <dbReference type="ARBA" id="ARBA00022898"/>
    </source>
</evidence>
<dbReference type="AGR" id="ZFIN:ZDB-GENE-060929-556"/>
<dbReference type="RefSeq" id="NP_001116776.1">
    <property type="nucleotide sequence ID" value="NM_001123304.1"/>
</dbReference>
<dbReference type="GeneTree" id="ENSGT00950000183082"/>
<dbReference type="InterPro" id="IPR015424">
    <property type="entry name" value="PyrdxlP-dep_Trfase"/>
</dbReference>
<dbReference type="InterPro" id="IPR004839">
    <property type="entry name" value="Aminotransferase_I/II_large"/>
</dbReference>
<dbReference type="OMA" id="PGGLYCC"/>
<reference evidence="9 10" key="1">
    <citation type="journal article" date="2013" name="Nature">
        <title>The zebrafish reference genome sequence and its relationship to the human genome.</title>
        <authorList>
            <consortium name="Genome Reference Consortium Zebrafish"/>
            <person name="Howe K."/>
            <person name="Clark M.D."/>
            <person name="Torroja C.F."/>
            <person name="Torrance J."/>
            <person name="Berthelot C."/>
            <person name="Muffato M."/>
            <person name="Collins J.E."/>
            <person name="Humphray S."/>
            <person name="McLaren K."/>
            <person name="Matthews L."/>
            <person name="McLaren S."/>
            <person name="Sealy I."/>
            <person name="Caccamo M."/>
            <person name="Churcher C."/>
            <person name="Scott C."/>
            <person name="Barrett J.C."/>
            <person name="Koch R."/>
            <person name="Rauch G.J."/>
            <person name="White S."/>
            <person name="Chow W."/>
            <person name="Kilian B."/>
            <person name="Quintais L.T."/>
            <person name="Guerra-Assuncao J.A."/>
            <person name="Zhou Y."/>
            <person name="Gu Y."/>
            <person name="Yen J."/>
            <person name="Vogel J.H."/>
            <person name="Eyre T."/>
            <person name="Redmond S."/>
            <person name="Banerjee R."/>
            <person name="Chi J."/>
            <person name="Fu B."/>
            <person name="Langley E."/>
            <person name="Maguire S.F."/>
            <person name="Laird G.K."/>
            <person name="Lloyd D."/>
            <person name="Kenyon E."/>
            <person name="Donaldson S."/>
            <person name="Sehra H."/>
            <person name="Almeida-King J."/>
            <person name="Loveland J."/>
            <person name="Trevanion S."/>
            <person name="Jones M."/>
            <person name="Quail M."/>
            <person name="Willey D."/>
            <person name="Hunt A."/>
            <person name="Burton J."/>
            <person name="Sims S."/>
            <person name="McLay K."/>
            <person name="Plumb B."/>
            <person name="Davis J."/>
            <person name="Clee C."/>
            <person name="Oliver K."/>
            <person name="Clark R."/>
            <person name="Riddle C."/>
            <person name="Elliot D."/>
            <person name="Eliott D."/>
            <person name="Threadgold G."/>
            <person name="Harden G."/>
            <person name="Ware D."/>
            <person name="Begum S."/>
            <person name="Mortimore B."/>
            <person name="Mortimer B."/>
            <person name="Kerry G."/>
            <person name="Heath P."/>
            <person name="Phillimore B."/>
            <person name="Tracey A."/>
            <person name="Corby N."/>
            <person name="Dunn M."/>
            <person name="Johnson C."/>
            <person name="Wood J."/>
            <person name="Clark S."/>
            <person name="Pelan S."/>
            <person name="Griffiths G."/>
            <person name="Smith M."/>
            <person name="Glithero R."/>
            <person name="Howden P."/>
            <person name="Barker N."/>
            <person name="Lloyd C."/>
            <person name="Stevens C."/>
            <person name="Harley J."/>
            <person name="Holt K."/>
            <person name="Panagiotidis G."/>
            <person name="Lovell J."/>
            <person name="Beasley H."/>
            <person name="Henderson C."/>
            <person name="Gordon D."/>
            <person name="Auger K."/>
            <person name="Wright D."/>
            <person name="Collins J."/>
            <person name="Raisen C."/>
            <person name="Dyer L."/>
            <person name="Leung K."/>
            <person name="Robertson L."/>
            <person name="Ambridge K."/>
            <person name="Leongamornlert D."/>
            <person name="McGuire S."/>
            <person name="Gilderthorp R."/>
            <person name="Griffiths C."/>
            <person name="Manthravadi D."/>
            <person name="Nichol S."/>
            <person name="Barker G."/>
            <person name="Whitehead S."/>
            <person name="Kay M."/>
            <person name="Brown J."/>
            <person name="Murnane C."/>
            <person name="Gray E."/>
            <person name="Humphries M."/>
            <person name="Sycamore N."/>
            <person name="Barker D."/>
            <person name="Saunders D."/>
            <person name="Wallis J."/>
            <person name="Babbage A."/>
            <person name="Hammond S."/>
            <person name="Mashreghi-Mohammadi M."/>
            <person name="Barr L."/>
            <person name="Martin S."/>
            <person name="Wray P."/>
            <person name="Ellington A."/>
            <person name="Matthews N."/>
            <person name="Ellwood M."/>
            <person name="Woodmansey R."/>
            <person name="Clark G."/>
            <person name="Cooper J."/>
            <person name="Cooper J."/>
            <person name="Tromans A."/>
            <person name="Grafham D."/>
            <person name="Skuce C."/>
            <person name="Pandian R."/>
            <person name="Andrews R."/>
            <person name="Harrison E."/>
            <person name="Kimberley A."/>
            <person name="Garnett J."/>
            <person name="Fosker N."/>
            <person name="Hall R."/>
            <person name="Garner P."/>
            <person name="Kelly D."/>
            <person name="Bird C."/>
            <person name="Palmer S."/>
            <person name="Gehring I."/>
            <person name="Berger A."/>
            <person name="Dooley C.M."/>
            <person name="Ersan-Urun Z."/>
            <person name="Eser C."/>
            <person name="Geiger H."/>
            <person name="Geisler M."/>
            <person name="Karotki L."/>
            <person name="Kirn A."/>
            <person name="Konantz J."/>
            <person name="Konantz M."/>
            <person name="Oberlander M."/>
            <person name="Rudolph-Geiger S."/>
            <person name="Teucke M."/>
            <person name="Lanz C."/>
            <person name="Raddatz G."/>
            <person name="Osoegawa K."/>
            <person name="Zhu B."/>
            <person name="Rapp A."/>
            <person name="Widaa S."/>
            <person name="Langford C."/>
            <person name="Yang F."/>
            <person name="Schuster S.C."/>
            <person name="Carter N.P."/>
            <person name="Harrow J."/>
            <person name="Ning Z."/>
            <person name="Herrero J."/>
            <person name="Searle S.M."/>
            <person name="Enright A."/>
            <person name="Geisler R."/>
            <person name="Plasterk R.H."/>
            <person name="Lee C."/>
            <person name="Westerfield M."/>
            <person name="de Jong P.J."/>
            <person name="Zon L.I."/>
            <person name="Postlethwait J.H."/>
            <person name="Nusslein-Volhard C."/>
            <person name="Hubbard T.J."/>
            <person name="Roest Crollius H."/>
            <person name="Rogers J."/>
            <person name="Stemple D.L."/>
        </authorList>
    </citation>
    <scope>NUCLEOTIDE SEQUENCE [LARGE SCALE GENOMIC DNA]</scope>
    <source>
        <strain evidence="9">Tuebingen</strain>
    </source>
</reference>
<feature type="domain" description="Aminotransferase class I/classII large" evidence="8">
    <location>
        <begin position="44"/>
        <end position="415"/>
    </location>
</feature>
<comment type="similarity">
    <text evidence="2">Belongs to the class-I pyridoxal-phosphate-dependent aminotransferase family.</text>
</comment>
<dbReference type="GO" id="GO:0004069">
    <property type="term" value="F:L-aspartate:2-oxoglutarate aminotransferase activity"/>
    <property type="evidence" value="ECO:0000318"/>
    <property type="project" value="GO_Central"/>
</dbReference>
<dbReference type="HOGENOM" id="CLU_032440_1_2_1"/>
<dbReference type="PANTHER" id="PTHR11879:SF36">
    <property type="entry name" value="ASPARTATE AMINOTRANSFERASE, CYTOPLASMIC 2"/>
    <property type="match status" value="1"/>
</dbReference>
<dbReference type="EMBL" id="CR749761">
    <property type="status" value="NOT_ANNOTATED_CDS"/>
    <property type="molecule type" value="Genomic_DNA"/>
</dbReference>
<sequence>MFVEGEKPLMHQHELSSSSVFNGAVFMSSKLKIIEDFKRDTYPDKVNLAGREYVGEQGHTTWLPLVRKIKLQIATDPTLNPEYPPILGIPEFTRRATELALGKDSPAIIESRVFGIQTIGYTGAVRLGAELLRSWYCSNSPWSGPILLPSSCDDSLTDTFKAAGIDDVQQYRYGSADSNGLCVENMVQDLENTPEHCVVVLFVSGHNPTGAELSQEDWKRVADVMVRRKLFPFFLMSAQGLCSGSLEQDAWPLHHCVSLGLELLCAQSFSHNFGLYGERVGHLLCVLKQNVLAVQSQAEKMVQTLWSCPPMEGARVVATILSNPAHLVEWQESVKAMAERCMLIRERLRERLRLLGVPGCWDRILKPGGLYCCFGLNVQQVEFLVQKKHIYLLPNGCFNISAINSRNLDYVAESIHQALSAGL</sequence>
<dbReference type="Bgee" id="ENSDARG00000053644">
    <property type="expression patterns" value="Expressed in testis and 1 other cell type or tissue"/>
</dbReference>
<dbReference type="Pfam" id="PF00155">
    <property type="entry name" value="Aminotran_1_2"/>
    <property type="match status" value="1"/>
</dbReference>
<evidence type="ECO:0000313" key="11">
    <source>
        <dbReference type="RefSeq" id="NP_001116776.1"/>
    </source>
</evidence>
<dbReference type="Proteomes" id="UP000000437">
    <property type="component" value="Chromosome 8"/>
</dbReference>
<accession>B0UYT6</accession>
<evidence type="ECO:0000313" key="9">
    <source>
        <dbReference type="Ensembl" id="ENSDARP00000070190"/>
    </source>
</evidence>
<dbReference type="CTD" id="137362"/>
<dbReference type="ZFIN" id="ZDB-GENE-060929-556">
    <property type="gene designation" value="got1l1"/>
</dbReference>
<dbReference type="SUPFAM" id="SSF53383">
    <property type="entry name" value="PLP-dependent transferases"/>
    <property type="match status" value="1"/>
</dbReference>
<reference evidence="11" key="5">
    <citation type="journal article" date="2018" name="Gene Expr. Patterns">
        <title>Expression of the adhesion G protein-coupled receptor A2 (adgra2) during Xenopus laevis development.</title>
        <authorList>
            <person name="Seigfried F.A."/>
            <person name="Dietmann P."/>
            <person name="Kuhl M."/>
            <person name="Kuhl S.J."/>
        </authorList>
    </citation>
    <scope>NUCLEOTIDE SEQUENCE</scope>
    <source>
        <strain evidence="11">Tuebingen</strain>
    </source>
</reference>